<evidence type="ECO:0000256" key="1">
    <source>
        <dbReference type="ARBA" id="ARBA00022801"/>
    </source>
</evidence>
<organism evidence="6 7">
    <name type="scientific">Thioclava kandeliae</name>
    <dbReference type="NCBI Taxonomy" id="3070818"/>
    <lineage>
        <taxon>Bacteria</taxon>
        <taxon>Pseudomonadati</taxon>
        <taxon>Pseudomonadota</taxon>
        <taxon>Alphaproteobacteria</taxon>
        <taxon>Rhodobacterales</taxon>
        <taxon>Paracoccaceae</taxon>
        <taxon>Thioclava</taxon>
    </lineage>
</organism>
<proteinExistence type="predicted"/>
<evidence type="ECO:0000256" key="4">
    <source>
        <dbReference type="PROSITE-ProRule" id="PRU01161"/>
    </source>
</evidence>
<dbReference type="InterPro" id="IPR050301">
    <property type="entry name" value="NTE"/>
</dbReference>
<dbReference type="InterPro" id="IPR002641">
    <property type="entry name" value="PNPLA_dom"/>
</dbReference>
<dbReference type="PANTHER" id="PTHR14226:SF78">
    <property type="entry name" value="SLR0060 PROTEIN"/>
    <property type="match status" value="1"/>
</dbReference>
<accession>A0ABV1SB79</accession>
<evidence type="ECO:0000256" key="3">
    <source>
        <dbReference type="ARBA" id="ARBA00023098"/>
    </source>
</evidence>
<keyword evidence="3 4" id="KW-0443">Lipid metabolism</keyword>
<name>A0ABV1SB79_9RHOB</name>
<reference evidence="6 7" key="1">
    <citation type="submission" date="2024-01" db="EMBL/GenBank/DDBJ databases">
        <authorList>
            <person name="Deng Y."/>
            <person name="Su J."/>
        </authorList>
    </citation>
    <scope>NUCLEOTIDE SEQUENCE [LARGE SCALE GENOMIC DNA]</scope>
    <source>
        <strain evidence="6 7">CPCC 100088</strain>
    </source>
</reference>
<sequence>MESRRINLALQGGGAHGAFTWGVLDRLLDEDWLEIAAISGTSAGALNGAALKSGLAQGQGRIGREAAREALAWLWGQVAEGSDLRTDRWMSAFLPYPDTVTRWLDLFTPSFYIENWLRLFSPYDSGPFYINPLERVVRDLEFESVCCKDGPAFYVSATNVRTGKIRVFSGAEVTPDALLASACLPNLFRAIEIEDKATGRHEAYWDGGYTGNPALFPLFEPQYPRDILIVSINPMARDSVPTTPQQIEERITEISFNTSLLRELRAINFARRVIAEKHLPEGTMKDVLIHMIADDETMLSLGQSSKITPSFGMLDRLKTAGQHAADRFLEAHADKIGREPSVNLSELFG</sequence>
<keyword evidence="1 4" id="KW-0378">Hydrolase</keyword>
<dbReference type="PROSITE" id="PS51635">
    <property type="entry name" value="PNPLA"/>
    <property type="match status" value="1"/>
</dbReference>
<feature type="active site" description="Nucleophile" evidence="4">
    <location>
        <position position="42"/>
    </location>
</feature>
<dbReference type="RefSeq" id="WP_339112550.1">
    <property type="nucleotide sequence ID" value="NZ_JAYWLC010000001.1"/>
</dbReference>
<evidence type="ECO:0000256" key="2">
    <source>
        <dbReference type="ARBA" id="ARBA00022963"/>
    </source>
</evidence>
<feature type="short sequence motif" description="DGA/G" evidence="4">
    <location>
        <begin position="206"/>
        <end position="208"/>
    </location>
</feature>
<dbReference type="Proteomes" id="UP001438953">
    <property type="component" value="Unassembled WGS sequence"/>
</dbReference>
<keyword evidence="7" id="KW-1185">Reference proteome</keyword>
<dbReference type="PANTHER" id="PTHR14226">
    <property type="entry name" value="NEUROPATHY TARGET ESTERASE/SWISS CHEESE D.MELANOGASTER"/>
    <property type="match status" value="1"/>
</dbReference>
<keyword evidence="2 4" id="KW-0442">Lipid degradation</keyword>
<dbReference type="Gene3D" id="3.40.1090.10">
    <property type="entry name" value="Cytosolic phospholipase A2 catalytic domain"/>
    <property type="match status" value="2"/>
</dbReference>
<dbReference type="SUPFAM" id="SSF52151">
    <property type="entry name" value="FabD/lysophospholipase-like"/>
    <property type="match status" value="1"/>
</dbReference>
<gene>
    <name evidence="6" type="ORF">VSX56_00075</name>
</gene>
<evidence type="ECO:0000259" key="5">
    <source>
        <dbReference type="PROSITE" id="PS51635"/>
    </source>
</evidence>
<evidence type="ECO:0000313" key="7">
    <source>
        <dbReference type="Proteomes" id="UP001438953"/>
    </source>
</evidence>
<dbReference type="EMBL" id="JAYWLC010000001">
    <property type="protein sequence ID" value="MER5170154.1"/>
    <property type="molecule type" value="Genomic_DNA"/>
</dbReference>
<dbReference type="Pfam" id="PF01734">
    <property type="entry name" value="Patatin"/>
    <property type="match status" value="1"/>
</dbReference>
<protein>
    <submittedName>
        <fullName evidence="6">Patatin-like phospholipase family protein</fullName>
    </submittedName>
</protein>
<feature type="active site" description="Proton acceptor" evidence="4">
    <location>
        <position position="206"/>
    </location>
</feature>
<evidence type="ECO:0000313" key="6">
    <source>
        <dbReference type="EMBL" id="MER5170154.1"/>
    </source>
</evidence>
<dbReference type="InterPro" id="IPR016035">
    <property type="entry name" value="Acyl_Trfase/lysoPLipase"/>
</dbReference>
<comment type="caution">
    <text evidence="6">The sequence shown here is derived from an EMBL/GenBank/DDBJ whole genome shotgun (WGS) entry which is preliminary data.</text>
</comment>
<reference evidence="6 7" key="2">
    <citation type="submission" date="2024-06" db="EMBL/GenBank/DDBJ databases">
        <title>Thioclava kandeliae sp. nov. from a rhizosphere soil sample of Kandelia candel in a mangrove.</title>
        <authorList>
            <person name="Mu T."/>
        </authorList>
    </citation>
    <scope>NUCLEOTIDE SEQUENCE [LARGE SCALE GENOMIC DNA]</scope>
    <source>
        <strain evidence="6 7">CPCC 100088</strain>
    </source>
</reference>
<feature type="short sequence motif" description="GXGXXG" evidence="4">
    <location>
        <begin position="12"/>
        <end position="17"/>
    </location>
</feature>
<feature type="short sequence motif" description="GXSXG" evidence="4">
    <location>
        <begin position="40"/>
        <end position="44"/>
    </location>
</feature>
<feature type="domain" description="PNPLA" evidence="5">
    <location>
        <begin position="8"/>
        <end position="219"/>
    </location>
</feature>